<evidence type="ECO:0000256" key="3">
    <source>
        <dbReference type="ARBA" id="ARBA00023163"/>
    </source>
</evidence>
<dbReference type="SUPFAM" id="SSF46785">
    <property type="entry name" value="Winged helix' DNA-binding domain"/>
    <property type="match status" value="1"/>
</dbReference>
<dbReference type="InterPro" id="IPR018490">
    <property type="entry name" value="cNMP-bd_dom_sf"/>
</dbReference>
<dbReference type="PROSITE" id="PS51063">
    <property type="entry name" value="HTH_CRP_2"/>
    <property type="match status" value="1"/>
</dbReference>
<dbReference type="Pfam" id="PF13545">
    <property type="entry name" value="HTH_Crp_2"/>
    <property type="match status" value="1"/>
</dbReference>
<dbReference type="EMBL" id="VFOR01000002">
    <property type="protein sequence ID" value="TQL57786.1"/>
    <property type="molecule type" value="Genomic_DNA"/>
</dbReference>
<dbReference type="PANTHER" id="PTHR24567:SF28">
    <property type="entry name" value="LISTERIOLYSIN REGULATORY PROTEIN"/>
    <property type="match status" value="1"/>
</dbReference>
<dbReference type="InterPro" id="IPR014710">
    <property type="entry name" value="RmlC-like_jellyroll"/>
</dbReference>
<keyword evidence="7" id="KW-1185">Reference proteome</keyword>
<organism evidence="6 7">
    <name type="scientific">Propioniferax innocua</name>
    <dbReference type="NCBI Taxonomy" id="1753"/>
    <lineage>
        <taxon>Bacteria</taxon>
        <taxon>Bacillati</taxon>
        <taxon>Actinomycetota</taxon>
        <taxon>Actinomycetes</taxon>
        <taxon>Propionibacteriales</taxon>
        <taxon>Propionibacteriaceae</taxon>
        <taxon>Propioniferax</taxon>
    </lineage>
</organism>
<dbReference type="AlphaFoldDB" id="A0A542ZBR0"/>
<name>A0A542ZBR0_9ACTN</name>
<comment type="caution">
    <text evidence="6">The sequence shown here is derived from an EMBL/GenBank/DDBJ whole genome shotgun (WGS) entry which is preliminary data.</text>
</comment>
<feature type="domain" description="Cyclic nucleotide-binding" evidence="4">
    <location>
        <begin position="11"/>
        <end position="131"/>
    </location>
</feature>
<dbReference type="InterPro" id="IPR012318">
    <property type="entry name" value="HTH_CRP"/>
</dbReference>
<accession>A0A542ZBR0</accession>
<evidence type="ECO:0000259" key="5">
    <source>
        <dbReference type="PROSITE" id="PS51063"/>
    </source>
</evidence>
<dbReference type="InterPro" id="IPR000595">
    <property type="entry name" value="cNMP-bd_dom"/>
</dbReference>
<dbReference type="InterPro" id="IPR050397">
    <property type="entry name" value="Env_Response_Regulators"/>
</dbReference>
<dbReference type="GO" id="GO:0005829">
    <property type="term" value="C:cytosol"/>
    <property type="evidence" value="ECO:0007669"/>
    <property type="project" value="TreeGrafter"/>
</dbReference>
<reference evidence="6 7" key="1">
    <citation type="submission" date="2019-06" db="EMBL/GenBank/DDBJ databases">
        <title>Sequencing the genomes of 1000 actinobacteria strains.</title>
        <authorList>
            <person name="Klenk H.-P."/>
        </authorList>
    </citation>
    <scope>NUCLEOTIDE SEQUENCE [LARGE SCALE GENOMIC DNA]</scope>
    <source>
        <strain evidence="6 7">DSM 8251</strain>
    </source>
</reference>
<evidence type="ECO:0000313" key="7">
    <source>
        <dbReference type="Proteomes" id="UP000316196"/>
    </source>
</evidence>
<dbReference type="RefSeq" id="WP_142093618.1">
    <property type="nucleotide sequence ID" value="NZ_BAAAMD010000004.1"/>
</dbReference>
<dbReference type="Gene3D" id="2.60.120.10">
    <property type="entry name" value="Jelly Rolls"/>
    <property type="match status" value="1"/>
</dbReference>
<dbReference type="Pfam" id="PF00027">
    <property type="entry name" value="cNMP_binding"/>
    <property type="match status" value="1"/>
</dbReference>
<dbReference type="GO" id="GO:0003677">
    <property type="term" value="F:DNA binding"/>
    <property type="evidence" value="ECO:0007669"/>
    <property type="project" value="UniProtKB-KW"/>
</dbReference>
<dbReference type="SMART" id="SM00100">
    <property type="entry name" value="cNMP"/>
    <property type="match status" value="1"/>
</dbReference>
<gene>
    <name evidence="6" type="ORF">FB460_1628</name>
</gene>
<protein>
    <submittedName>
        <fullName evidence="6">CRP/FNR family transcriptional regulator</fullName>
    </submittedName>
</protein>
<evidence type="ECO:0000256" key="1">
    <source>
        <dbReference type="ARBA" id="ARBA00023015"/>
    </source>
</evidence>
<dbReference type="InterPro" id="IPR036388">
    <property type="entry name" value="WH-like_DNA-bd_sf"/>
</dbReference>
<dbReference type="PANTHER" id="PTHR24567">
    <property type="entry name" value="CRP FAMILY TRANSCRIPTIONAL REGULATORY PROTEIN"/>
    <property type="match status" value="1"/>
</dbReference>
<dbReference type="PROSITE" id="PS50042">
    <property type="entry name" value="CNMP_BINDING_3"/>
    <property type="match status" value="1"/>
</dbReference>
<feature type="domain" description="HTH crp-type" evidence="5">
    <location>
        <begin position="145"/>
        <end position="213"/>
    </location>
</feature>
<keyword evidence="2" id="KW-0238">DNA-binding</keyword>
<proteinExistence type="predicted"/>
<evidence type="ECO:0000256" key="2">
    <source>
        <dbReference type="ARBA" id="ARBA00023125"/>
    </source>
</evidence>
<dbReference type="Gene3D" id="1.10.10.10">
    <property type="entry name" value="Winged helix-like DNA-binding domain superfamily/Winged helix DNA-binding domain"/>
    <property type="match status" value="1"/>
</dbReference>
<keyword evidence="1" id="KW-0805">Transcription regulation</keyword>
<dbReference type="SUPFAM" id="SSF51206">
    <property type="entry name" value="cAMP-binding domain-like"/>
    <property type="match status" value="1"/>
</dbReference>
<sequence length="221" mass="23791">MTDLCVTQVPIFRHLSRPHQEAVAERARPLHAADGEYLYHQGAADAPLIILHEGAVKLTRVSSEGRERVIALMEPGDFSGESSLLTGARPDHSAIAVGDAIACSFVHRDFTMLLAQHPGVGMAMLGELSRRLGDAQDSLEQVASRSVEARIADHLLGLEASADLRVELQLPKKDVASMLGTTPESFSRGVTRLTEKGLVELDGPRGFILLDVDGLIEATRA</sequence>
<dbReference type="OrthoDB" id="156829at2"/>
<dbReference type="GO" id="GO:0003700">
    <property type="term" value="F:DNA-binding transcription factor activity"/>
    <property type="evidence" value="ECO:0007669"/>
    <property type="project" value="TreeGrafter"/>
</dbReference>
<dbReference type="Proteomes" id="UP000316196">
    <property type="component" value="Unassembled WGS sequence"/>
</dbReference>
<dbReference type="InterPro" id="IPR036390">
    <property type="entry name" value="WH_DNA-bd_sf"/>
</dbReference>
<dbReference type="SMART" id="SM00419">
    <property type="entry name" value="HTH_CRP"/>
    <property type="match status" value="1"/>
</dbReference>
<evidence type="ECO:0000313" key="6">
    <source>
        <dbReference type="EMBL" id="TQL57786.1"/>
    </source>
</evidence>
<dbReference type="CDD" id="cd00038">
    <property type="entry name" value="CAP_ED"/>
    <property type="match status" value="1"/>
</dbReference>
<evidence type="ECO:0000259" key="4">
    <source>
        <dbReference type="PROSITE" id="PS50042"/>
    </source>
</evidence>
<keyword evidence="3" id="KW-0804">Transcription</keyword>